<name>A0A7Z7VXZ0_STASC</name>
<evidence type="ECO:0000313" key="1">
    <source>
        <dbReference type="EMBL" id="CAD7359834.1"/>
    </source>
</evidence>
<dbReference type="InterPro" id="IPR021687">
    <property type="entry name" value="DUF3269"/>
</dbReference>
<dbReference type="RefSeq" id="WP_126496585.1">
    <property type="nucleotide sequence ID" value="NZ_CALYJJ010000001.1"/>
</dbReference>
<sequence>MSIFDKYNLFDQDGRKVISVVPIKDRYNVAGVANAIFAGQMWDMSEAELMRFKATHNLFLEQELGTQKTIFDF</sequence>
<dbReference type="Proteomes" id="UP000572988">
    <property type="component" value="Unassembled WGS sequence"/>
</dbReference>
<organism evidence="3">
    <name type="scientific">Staphylococcus schleiferi</name>
    <dbReference type="NCBI Taxonomy" id="1295"/>
    <lineage>
        <taxon>Bacteria</taxon>
        <taxon>Bacillati</taxon>
        <taxon>Bacillota</taxon>
        <taxon>Bacilli</taxon>
        <taxon>Bacillales</taxon>
        <taxon>Staphylococcaceae</taxon>
        <taxon>Staphylococcus</taxon>
    </lineage>
</organism>
<evidence type="ECO:0000313" key="4">
    <source>
        <dbReference type="Proteomes" id="UP000264146"/>
    </source>
</evidence>
<evidence type="ECO:0000313" key="5">
    <source>
        <dbReference type="Proteomes" id="UP000572988"/>
    </source>
</evidence>
<protein>
    <submittedName>
        <fullName evidence="3">Putative phi ETA-like protein</fullName>
    </submittedName>
</protein>
<evidence type="ECO:0000313" key="2">
    <source>
        <dbReference type="EMBL" id="NHA34029.1"/>
    </source>
</evidence>
<dbReference type="Proteomes" id="UP000264146">
    <property type="component" value="Chromosome"/>
</dbReference>
<dbReference type="AlphaFoldDB" id="A0A7Z7VXZ0"/>
<dbReference type="Pfam" id="PF11673">
    <property type="entry name" value="DUF3269"/>
    <property type="match status" value="1"/>
</dbReference>
<dbReference type="EMBL" id="LR962863">
    <property type="protein sequence ID" value="CAD7359834.1"/>
    <property type="molecule type" value="Genomic_DNA"/>
</dbReference>
<keyword evidence="5" id="KW-1185">Reference proteome</keyword>
<reference evidence="2 5" key="1">
    <citation type="submission" date="2018-01" db="EMBL/GenBank/DDBJ databases">
        <title>Complete genome sequence of Staphylococcus Scheliferi isolated from human.</title>
        <authorList>
            <person name="Abouelkhair M.A."/>
            <person name="Bemis D.A."/>
            <person name="Kania S.A."/>
        </authorList>
    </citation>
    <scope>NUCLEOTIDE SEQUENCE [LARGE SCALE GENOMIC DNA]</scope>
    <source>
        <strain evidence="2 5">ATCC 43808</strain>
    </source>
</reference>
<reference evidence="3" key="2">
    <citation type="submission" date="2018-06" db="EMBL/GenBank/DDBJ databases">
        <authorList>
            <consortium name="Pathogen Informatics"/>
            <person name="Doyle S."/>
        </authorList>
    </citation>
    <scope>NUCLEOTIDE SEQUENCE [LARGE SCALE GENOMIC DNA]</scope>
    <source>
        <strain evidence="3">NCTC12218</strain>
    </source>
</reference>
<proteinExistence type="predicted"/>
<dbReference type="EMBL" id="UHEF01000001">
    <property type="protein sequence ID" value="SUM89024.1"/>
    <property type="molecule type" value="Genomic_DNA"/>
</dbReference>
<evidence type="ECO:0000313" key="3">
    <source>
        <dbReference type="EMBL" id="SUM89024.1"/>
    </source>
</evidence>
<dbReference type="GeneID" id="93790652"/>
<reference evidence="1 4" key="3">
    <citation type="submission" date="2020-11" db="EMBL/GenBank/DDBJ databases">
        <authorList>
            <consortium name="Pathogen Informatics"/>
        </authorList>
    </citation>
    <scope>NUCLEOTIDE SEQUENCE [LARGE SCALE GENOMIC DNA]</scope>
    <source>
        <strain evidence="1 4">NCTC12218</strain>
    </source>
</reference>
<gene>
    <name evidence="2" type="ORF">C1O36_05720</name>
    <name evidence="3" type="ORF">NCTC12218_01496</name>
</gene>
<accession>A0A7Z7VXZ0</accession>
<dbReference type="EMBL" id="POVK01000015">
    <property type="protein sequence ID" value="NHA34029.1"/>
    <property type="molecule type" value="Genomic_DNA"/>
</dbReference>